<dbReference type="EMBL" id="CP011125">
    <property type="protein sequence ID" value="AKF10272.1"/>
    <property type="molecule type" value="Genomic_DNA"/>
</dbReference>
<sequence>MIVVVLTRRGDAGRAHSRDPTGAIGLTCAPGVAPTRPSTSSRAQDRDPTRRDRAPRCAKSRSGVSDRDLARAQSRRDRPGRGWALADHDGIDRPHLRAERQALGEHRARGAERWKW</sequence>
<feature type="compositionally biased region" description="Basic and acidic residues" evidence="1">
    <location>
        <begin position="43"/>
        <end position="55"/>
    </location>
</feature>
<feature type="compositionally biased region" description="Basic and acidic residues" evidence="1">
    <location>
        <begin position="8"/>
        <end position="19"/>
    </location>
</feature>
<name>A0A0F6YLT5_9BACT</name>
<dbReference type="KEGG" id="samy:DB32_007421"/>
<evidence type="ECO:0000313" key="3">
    <source>
        <dbReference type="Proteomes" id="UP000034883"/>
    </source>
</evidence>
<accession>A0A0F6YLT5</accession>
<organism evidence="2 3">
    <name type="scientific">Sandaracinus amylolyticus</name>
    <dbReference type="NCBI Taxonomy" id="927083"/>
    <lineage>
        <taxon>Bacteria</taxon>
        <taxon>Pseudomonadati</taxon>
        <taxon>Myxococcota</taxon>
        <taxon>Polyangia</taxon>
        <taxon>Polyangiales</taxon>
        <taxon>Sandaracinaceae</taxon>
        <taxon>Sandaracinus</taxon>
    </lineage>
</organism>
<evidence type="ECO:0000256" key="1">
    <source>
        <dbReference type="SAM" id="MobiDB-lite"/>
    </source>
</evidence>
<keyword evidence="3" id="KW-1185">Reference proteome</keyword>
<feature type="compositionally biased region" description="Basic and acidic residues" evidence="1">
    <location>
        <begin position="64"/>
        <end position="94"/>
    </location>
</feature>
<evidence type="ECO:0000313" key="2">
    <source>
        <dbReference type="EMBL" id="AKF10272.1"/>
    </source>
</evidence>
<protein>
    <submittedName>
        <fullName evidence="2">Uncharacterized protein</fullName>
    </submittedName>
</protein>
<feature type="region of interest" description="Disordered" evidence="1">
    <location>
        <begin position="6"/>
        <end position="94"/>
    </location>
</feature>
<dbReference type="AlphaFoldDB" id="A0A0F6YLT5"/>
<gene>
    <name evidence="2" type="ORF">DB32_007421</name>
</gene>
<proteinExistence type="predicted"/>
<reference evidence="2 3" key="1">
    <citation type="submission" date="2015-03" db="EMBL/GenBank/DDBJ databases">
        <title>Genome assembly of Sandaracinus amylolyticus DSM 53668.</title>
        <authorList>
            <person name="Sharma G."/>
            <person name="Subramanian S."/>
        </authorList>
    </citation>
    <scope>NUCLEOTIDE SEQUENCE [LARGE SCALE GENOMIC DNA]</scope>
    <source>
        <strain evidence="2 3">DSM 53668</strain>
    </source>
</reference>
<dbReference type="Proteomes" id="UP000034883">
    <property type="component" value="Chromosome"/>
</dbReference>